<feature type="compositionally biased region" description="Polar residues" evidence="1">
    <location>
        <begin position="179"/>
        <end position="193"/>
    </location>
</feature>
<keyword evidence="3" id="KW-1185">Reference proteome</keyword>
<evidence type="ECO:0000313" key="3">
    <source>
        <dbReference type="Proteomes" id="UP001313282"/>
    </source>
</evidence>
<organism evidence="2 3">
    <name type="scientific">Orbilia javanica</name>
    <dbReference type="NCBI Taxonomy" id="47235"/>
    <lineage>
        <taxon>Eukaryota</taxon>
        <taxon>Fungi</taxon>
        <taxon>Dikarya</taxon>
        <taxon>Ascomycota</taxon>
        <taxon>Pezizomycotina</taxon>
        <taxon>Orbiliomycetes</taxon>
        <taxon>Orbiliales</taxon>
        <taxon>Orbiliaceae</taxon>
        <taxon>Orbilia</taxon>
    </lineage>
</organism>
<feature type="compositionally biased region" description="Low complexity" evidence="1">
    <location>
        <begin position="51"/>
        <end position="66"/>
    </location>
</feature>
<name>A0AAN8RQH4_9PEZI</name>
<evidence type="ECO:0000313" key="2">
    <source>
        <dbReference type="EMBL" id="KAK6351417.1"/>
    </source>
</evidence>
<feature type="region of interest" description="Disordered" evidence="1">
    <location>
        <begin position="458"/>
        <end position="484"/>
    </location>
</feature>
<evidence type="ECO:0000256" key="1">
    <source>
        <dbReference type="SAM" id="MobiDB-lite"/>
    </source>
</evidence>
<feature type="compositionally biased region" description="Polar residues" evidence="1">
    <location>
        <begin position="378"/>
        <end position="415"/>
    </location>
</feature>
<dbReference type="EMBL" id="JAVHNR010000002">
    <property type="protein sequence ID" value="KAK6351417.1"/>
    <property type="molecule type" value="Genomic_DNA"/>
</dbReference>
<protein>
    <submittedName>
        <fullName evidence="2">Uncharacterized protein</fullName>
    </submittedName>
</protein>
<feature type="region of interest" description="Disordered" evidence="1">
    <location>
        <begin position="179"/>
        <end position="242"/>
    </location>
</feature>
<feature type="compositionally biased region" description="Polar residues" evidence="1">
    <location>
        <begin position="1"/>
        <end position="18"/>
    </location>
</feature>
<feature type="compositionally biased region" description="Acidic residues" evidence="1">
    <location>
        <begin position="35"/>
        <end position="49"/>
    </location>
</feature>
<comment type="caution">
    <text evidence="2">The sequence shown here is derived from an EMBL/GenBank/DDBJ whole genome shotgun (WGS) entry which is preliminary data.</text>
</comment>
<gene>
    <name evidence="2" type="ORF">TWF718_004577</name>
</gene>
<proteinExistence type="predicted"/>
<feature type="region of interest" description="Disordered" evidence="1">
    <location>
        <begin position="375"/>
        <end position="415"/>
    </location>
</feature>
<feature type="region of interest" description="Disordered" evidence="1">
    <location>
        <begin position="107"/>
        <end position="132"/>
    </location>
</feature>
<accession>A0AAN8RQH4</accession>
<sequence length="578" mass="64033">MSTGGLPSTLQSSGSGPQPDQWAAVRPFNRRYAESESDTEDMMSEDDSLQDSSSYCASTSSASSVSGDDDGLEHEQELNFFSTSSVGISDLECLGDDFKKRLKGKSLAIEPFPDPPSRLPSPDNMQDGMSKESLGKYRSDETIGQLLSVPEYSAQVARAAGAETMACFPLRSFPRQGSYNLHRGSANNSQDAQDNNHEGRVSQENYIPVPPHLWTTRTRKQTVDGGFGESTRGRDRNGTRNRRQIACPAAKGKPFDNLACLGLCFPNLAKTRQHLGCKSHYNVSTPNLPDGIRDPNGWDEIQKLLYPNQEVPSSEDDFAATMDLIKKWGEGPGKPDFRSTLMRLIEKAGDPNLRSQMLRDFEEVDPEIKEDREMYMEQPSTSLHPSLSTAPNFQSGMDTDSPPTSPPQILSDHNTHISPNPPPYTFPPTIANTPASAPFTDFSRAQGSTYFDDSQLYSFNNQPDTMGANNPSPDAPNLQNQTDNEPIMGFVGGPSRNSPPQVYASFQKRFLTFQYDFPAIENWIRGLDPRFFERYNLIAGNGVVQYDISSMELLKTAFDMFWGAGNDMFLEVTPKHSI</sequence>
<dbReference type="AlphaFoldDB" id="A0AAN8RQH4"/>
<feature type="region of interest" description="Disordered" evidence="1">
    <location>
        <begin position="1"/>
        <end position="76"/>
    </location>
</feature>
<reference evidence="2 3" key="1">
    <citation type="submission" date="2019-10" db="EMBL/GenBank/DDBJ databases">
        <authorList>
            <person name="Palmer J.M."/>
        </authorList>
    </citation>
    <scope>NUCLEOTIDE SEQUENCE [LARGE SCALE GENOMIC DNA]</scope>
    <source>
        <strain evidence="2 3">TWF718</strain>
    </source>
</reference>
<dbReference type="Proteomes" id="UP001313282">
    <property type="component" value="Unassembled WGS sequence"/>
</dbReference>